<organism evidence="2 3">
    <name type="scientific">Chaetomium globosum (strain ATCC 6205 / CBS 148.51 / DSM 1962 / NBRC 6347 / NRRL 1970)</name>
    <name type="common">Soil fungus</name>
    <dbReference type="NCBI Taxonomy" id="306901"/>
    <lineage>
        <taxon>Eukaryota</taxon>
        <taxon>Fungi</taxon>
        <taxon>Dikarya</taxon>
        <taxon>Ascomycota</taxon>
        <taxon>Pezizomycotina</taxon>
        <taxon>Sordariomycetes</taxon>
        <taxon>Sordariomycetidae</taxon>
        <taxon>Sordariales</taxon>
        <taxon>Chaetomiaceae</taxon>
        <taxon>Chaetomium</taxon>
    </lineage>
</organism>
<feature type="region of interest" description="Disordered" evidence="1">
    <location>
        <begin position="191"/>
        <end position="250"/>
    </location>
</feature>
<dbReference type="HOGENOM" id="CLU_713715_0_0_1"/>
<keyword evidence="3" id="KW-1185">Reference proteome</keyword>
<reference evidence="3" key="1">
    <citation type="journal article" date="2015" name="Genome Announc.">
        <title>Draft genome sequence of the cellulolytic fungus Chaetomium globosum.</title>
        <authorList>
            <person name="Cuomo C.A."/>
            <person name="Untereiner W.A."/>
            <person name="Ma L.-J."/>
            <person name="Grabherr M."/>
            <person name="Birren B.W."/>
        </authorList>
    </citation>
    <scope>NUCLEOTIDE SEQUENCE [LARGE SCALE GENOMIC DNA]</scope>
    <source>
        <strain evidence="3">ATCC 6205 / CBS 148.51 / DSM 1962 / NBRC 6347 / NRRL 1970</strain>
    </source>
</reference>
<evidence type="ECO:0000313" key="3">
    <source>
        <dbReference type="Proteomes" id="UP000001056"/>
    </source>
</evidence>
<name>Q2GMS6_CHAGB</name>
<dbReference type="EMBL" id="CH408036">
    <property type="protein sequence ID" value="EAQ82910.1"/>
    <property type="molecule type" value="Genomic_DNA"/>
</dbReference>
<evidence type="ECO:0000256" key="1">
    <source>
        <dbReference type="SAM" id="MobiDB-lite"/>
    </source>
</evidence>
<dbReference type="VEuPathDB" id="FungiDB:CHGG_10728"/>
<dbReference type="AlphaFoldDB" id="Q2GMS6"/>
<dbReference type="Proteomes" id="UP000001056">
    <property type="component" value="Unassembled WGS sequence"/>
</dbReference>
<evidence type="ECO:0000313" key="2">
    <source>
        <dbReference type="EMBL" id="EAQ82910.1"/>
    </source>
</evidence>
<feature type="compositionally biased region" description="Polar residues" evidence="1">
    <location>
        <begin position="204"/>
        <end position="238"/>
    </location>
</feature>
<dbReference type="GeneID" id="4397121"/>
<feature type="region of interest" description="Disordered" evidence="1">
    <location>
        <begin position="13"/>
        <end position="46"/>
    </location>
</feature>
<accession>Q2GMS6</accession>
<dbReference type="RefSeq" id="XP_001225995.1">
    <property type="nucleotide sequence ID" value="XM_001225994.1"/>
</dbReference>
<proteinExistence type="predicted"/>
<gene>
    <name evidence="2" type="ORF">CHGG_10728</name>
</gene>
<protein>
    <submittedName>
        <fullName evidence="2">Uncharacterized protein</fullName>
    </submittedName>
</protein>
<dbReference type="InParanoid" id="Q2GMS6"/>
<sequence>MFFLSQQYSQDLPNRKALQHKHSTGECKMPGSGGNQTAGVPPIADDPEVLPVNVPATTEENDSASAAVGTAENRTGTPVFTSSIPATSINATNNRLASIMQLFTSQNDDFERFAQIPQYGEKRKRSWKSSRDTGVKCQRVWSRAQPSGATVHSGGSCRHTQEQMAELFRTLANIAASTAVPGGSLLSTIPAGSRTGSVPPYTPAKSNSGQPIARTQQNNNLDESNNAPTRRSLQNADANSDPDEFEDPIAPVGYSSRQLAGTIMPKNEYAWVLGGQILPVAAVIESAPPSHDPLMYTAYIMNNLARSGPDESMLWSILRSDGGIKYLARLLEVKERPQGPNNSSYAVLKLGLHANNRELQEAHVILYISSSVLANVEDRRDCNREPW</sequence>